<keyword evidence="1" id="KW-0175">Coiled coil</keyword>
<accession>A0ABN9QWL0</accession>
<comment type="caution">
    <text evidence="3">The sequence shown here is derived from an EMBL/GenBank/DDBJ whole genome shotgun (WGS) entry which is preliminary data.</text>
</comment>
<organism evidence="3 4">
    <name type="scientific">Prorocentrum cordatum</name>
    <dbReference type="NCBI Taxonomy" id="2364126"/>
    <lineage>
        <taxon>Eukaryota</taxon>
        <taxon>Sar</taxon>
        <taxon>Alveolata</taxon>
        <taxon>Dinophyceae</taxon>
        <taxon>Prorocentrales</taxon>
        <taxon>Prorocentraceae</taxon>
        <taxon>Prorocentrum</taxon>
    </lineage>
</organism>
<proteinExistence type="predicted"/>
<dbReference type="Proteomes" id="UP001189429">
    <property type="component" value="Unassembled WGS sequence"/>
</dbReference>
<protein>
    <submittedName>
        <fullName evidence="3">Uncharacterized protein</fullName>
    </submittedName>
</protein>
<evidence type="ECO:0000256" key="1">
    <source>
        <dbReference type="SAM" id="Coils"/>
    </source>
</evidence>
<sequence>MAPRPTSRNGDWACTGCNAQSGDGYDVCWKCWKGHDCAKLTRHGTTHAQDDTGADDVTKARLKTQRGHLADLRRQAADPDLAPHAQGIISTLQKEVGDWQAAVEAGSDAPRCFSERKLARERNKTQGQRDRTRERVEKQELEIMEAQGKLDNDIALLARQEEKPQKHNTRIEELSAPTPGQGWSAAAAFLEQASKCLRDREADPELSEEGGQGFIAVTANSIGTLERTMRSTRYTNKFPAIIAQELQANERSISCFTQRIQKEGWRRGTAPSARAASGGWSAGALLATARPNSMSYAKGLDTWDISPRGSKGRLAIGWVDAHGKQCMTIGAAYLWVSEGMTCRSRAILRSFNAAAMAAGKHWILGGGFNMGPAELQQTRVINRMEGTIVFDTSRGSCVSSGEAGRRDYFIISKSLMDGALQVAVQDQHAQEEVDRYWSDLANTYEEHLNKYFNYDGLEWHERKGHMQAPTYAWEQMKPPKVREAAREQQWADAAEWLGRRLELICTAVRAWGRNGKQETLSWAQCNAKGILEQDIIEPLLERRHPAWSGEADQEGAAEGHVNVGNIDGDVDTDTEGEHDSVGTEDNADDLDEINEAARRVEEDGLSLPEFTPRHPAAPGPGASQDCPLVGAEAAGERRPPTGRGHWADIDWGKLVNTIAWIDTTNITERGLLYVECVAKPMTVASQHTRRRVRRKAARGWRRWVAKHSQAGAGALRKWTMPPVPWEPIKPTGNYSQQELTHPQVAADAAPEGWETAWAAWAGFYDDSAPWCRPPSDDEWGEYAAPRITPRGVIEARGRFRAKTGLGEADWHPRLWRHGGFQGAARVASVLGAVERGAPWPTTEATMLFYLTPRAAGGFRNLGLMPELARAWETIRVPCARRWEAANQRAYDWARRGRSSERAAWLQALYGEAARAEGHEYAMTYFGLVKCFEWVTHLIMHTVLKIYGMVRRIVLDGCYAEGRAWQRGIVAGSRYAPLCLKMVVILNLGELVHQFPQADTRLFLDDLAKATHGISEFVHHFHPQLVAAVVHMFEVKLDMAVSKGAEGKTVTLTSSTALGKRISAHARHLGARVVKHEKHLGVTGGAAHKLIRQASVPALLYGSSIVGTADSKLKELRRNVATAMERNTEGKSTALTLLSDRIDPGILANSGPTIAWATAWQEALDDAGLADRLHSAWRTWVMKIYKCKAPWLTVRGPAGAFVATVKRLGWVTQAAHSVTIDGTVFDLRFTMLQEIQHHAIRTTEQQLKDEWVEQYGRQYGITSLFVEPARLHAKGAAPDSTCRACGRGHGTDRHRAFACPARQQHRSAIGGLRIQRRGANPWPGPGAEVLWGRGIMADPAVELKHWDLETCDGWPTEGNWDGLATGDIYVDGSLQYGHYPALRRGGWSFTKLKDNDEHDMEYVCCGPLPGAQWTQSILRAELYAVLQALTAGAPPM</sequence>
<feature type="region of interest" description="Disordered" evidence="2">
    <location>
        <begin position="604"/>
        <end position="627"/>
    </location>
</feature>
<feature type="coiled-coil region" evidence="1">
    <location>
        <begin position="122"/>
        <end position="149"/>
    </location>
</feature>
<feature type="region of interest" description="Disordered" evidence="2">
    <location>
        <begin position="548"/>
        <end position="589"/>
    </location>
</feature>
<dbReference type="EMBL" id="CAUYUJ010004725">
    <property type="protein sequence ID" value="CAK0810705.1"/>
    <property type="molecule type" value="Genomic_DNA"/>
</dbReference>
<reference evidence="3" key="1">
    <citation type="submission" date="2023-10" db="EMBL/GenBank/DDBJ databases">
        <authorList>
            <person name="Chen Y."/>
            <person name="Shah S."/>
            <person name="Dougan E. K."/>
            <person name="Thang M."/>
            <person name="Chan C."/>
        </authorList>
    </citation>
    <scope>NUCLEOTIDE SEQUENCE [LARGE SCALE GENOMIC DNA]</scope>
</reference>
<evidence type="ECO:0000313" key="4">
    <source>
        <dbReference type="Proteomes" id="UP001189429"/>
    </source>
</evidence>
<evidence type="ECO:0000256" key="2">
    <source>
        <dbReference type="SAM" id="MobiDB-lite"/>
    </source>
</evidence>
<gene>
    <name evidence="3" type="ORF">PCOR1329_LOCUS15582</name>
</gene>
<name>A0ABN9QWL0_9DINO</name>
<evidence type="ECO:0000313" key="3">
    <source>
        <dbReference type="EMBL" id="CAK0810705.1"/>
    </source>
</evidence>
<keyword evidence="4" id="KW-1185">Reference proteome</keyword>